<dbReference type="Pfam" id="PF03600">
    <property type="entry name" value="CitMHS"/>
    <property type="match status" value="1"/>
</dbReference>
<proteinExistence type="inferred from homology"/>
<name>A0A7C5U8H7_9BACT</name>
<evidence type="ECO:0000256" key="1">
    <source>
        <dbReference type="ARBA" id="ARBA00004651"/>
    </source>
</evidence>
<evidence type="ECO:0000259" key="9">
    <source>
        <dbReference type="Pfam" id="PF03600"/>
    </source>
</evidence>
<gene>
    <name evidence="10" type="ORF">ENM46_03405</name>
</gene>
<keyword evidence="7 8" id="KW-0472">Membrane</keyword>
<feature type="transmembrane region" description="Helical" evidence="8">
    <location>
        <begin position="311"/>
        <end position="330"/>
    </location>
</feature>
<sequence>MKLLVVLTFGLVLYFVITGKLNKTIAAMVGALTLLAIRVFPDPYEGLQKSIDINTILFLIGMMIFVRVMETSGIFQYIAIKTVKIAGTSLTKLFFAMTFIVAVISSFIDNVTTILIFVPVTFAITDILETDPVPFVIGEIFTSNIGGTMTPIGDPPNILITSAARISFAEFAKYMVPVNLLILLLVDVTLIAIAKDNFKKSFSREFLSGFDERKVIPNKRKFILSGFFMLFIISLFLLQKQLKLESSIIGLIAGFFGLLLFEPQEITPFLEKVEWEVIFFFLGLFVITGAMEHVGVMKDIANFLVDISRSSSVVLTSVIVWVSGILSGFIDNIPFTATMIPVIKGLPTINPTAFSNVTPFWYSLALGACLGGNLTPVGASANVVGLSLLKKYKDKNISFTQFMRLGFLVTVLSLIVSNFYALVLLKVL</sequence>
<keyword evidence="4" id="KW-1003">Cell membrane</keyword>
<reference evidence="10" key="1">
    <citation type="journal article" date="2020" name="mSystems">
        <title>Genome- and Community-Level Interaction Insights into Carbon Utilization and Element Cycling Functions of Hydrothermarchaeota in Hydrothermal Sediment.</title>
        <authorList>
            <person name="Zhou Z."/>
            <person name="Liu Y."/>
            <person name="Xu W."/>
            <person name="Pan J."/>
            <person name="Luo Z.H."/>
            <person name="Li M."/>
        </authorList>
    </citation>
    <scope>NUCLEOTIDE SEQUENCE [LARGE SCALE GENOMIC DNA]</scope>
    <source>
        <strain evidence="10">SpSt-1088</strain>
    </source>
</reference>
<feature type="transmembrane region" description="Helical" evidence="8">
    <location>
        <begin position="174"/>
        <end position="194"/>
    </location>
</feature>
<dbReference type="AlphaFoldDB" id="A0A7C5U8H7"/>
<evidence type="ECO:0000256" key="4">
    <source>
        <dbReference type="ARBA" id="ARBA00022475"/>
    </source>
</evidence>
<feature type="domain" description="Citrate transporter-like" evidence="9">
    <location>
        <begin position="15"/>
        <end position="367"/>
    </location>
</feature>
<dbReference type="PRINTS" id="PR00758">
    <property type="entry name" value="ARSENICPUMP"/>
</dbReference>
<dbReference type="GO" id="GO:0015105">
    <property type="term" value="F:arsenite transmembrane transporter activity"/>
    <property type="evidence" value="ECO:0007669"/>
    <property type="project" value="InterPro"/>
</dbReference>
<protein>
    <submittedName>
        <fullName evidence="10">Citrate transporter</fullName>
    </submittedName>
</protein>
<dbReference type="InterPro" id="IPR051475">
    <property type="entry name" value="Diverse_Ion_Transporter"/>
</dbReference>
<dbReference type="InterPro" id="IPR000802">
    <property type="entry name" value="Arsenical_pump_ArsB"/>
</dbReference>
<evidence type="ECO:0000256" key="2">
    <source>
        <dbReference type="ARBA" id="ARBA00009843"/>
    </source>
</evidence>
<keyword evidence="3" id="KW-0813">Transport</keyword>
<dbReference type="CDD" id="cd01116">
    <property type="entry name" value="P_permease"/>
    <property type="match status" value="1"/>
</dbReference>
<feature type="transmembrane region" description="Helical" evidence="8">
    <location>
        <begin position="55"/>
        <end position="78"/>
    </location>
</feature>
<feature type="transmembrane region" description="Helical" evidence="8">
    <location>
        <begin position="405"/>
        <end position="425"/>
    </location>
</feature>
<comment type="similarity">
    <text evidence="2">Belongs to the CitM (TC 2.A.11) transporter family.</text>
</comment>
<dbReference type="InterPro" id="IPR004680">
    <property type="entry name" value="Cit_transptr-like_dom"/>
</dbReference>
<evidence type="ECO:0000256" key="8">
    <source>
        <dbReference type="SAM" id="Phobius"/>
    </source>
</evidence>
<feature type="transmembrane region" description="Helical" evidence="8">
    <location>
        <begin position="90"/>
        <end position="108"/>
    </location>
</feature>
<evidence type="ECO:0000256" key="3">
    <source>
        <dbReference type="ARBA" id="ARBA00022448"/>
    </source>
</evidence>
<comment type="caution">
    <text evidence="10">The sequence shown here is derived from an EMBL/GenBank/DDBJ whole genome shotgun (WGS) entry which is preliminary data.</text>
</comment>
<evidence type="ECO:0000256" key="7">
    <source>
        <dbReference type="ARBA" id="ARBA00023136"/>
    </source>
</evidence>
<feature type="transmembrane region" description="Helical" evidence="8">
    <location>
        <begin position="222"/>
        <end position="238"/>
    </location>
</feature>
<keyword evidence="5 8" id="KW-0812">Transmembrane</keyword>
<comment type="subcellular location">
    <subcellularLocation>
        <location evidence="1">Cell membrane</location>
        <topology evidence="1">Multi-pass membrane protein</topology>
    </subcellularLocation>
</comment>
<organism evidence="10">
    <name type="scientific">Fervidobacterium nodosum</name>
    <dbReference type="NCBI Taxonomy" id="2424"/>
    <lineage>
        <taxon>Bacteria</taxon>
        <taxon>Thermotogati</taxon>
        <taxon>Thermotogota</taxon>
        <taxon>Thermotogae</taxon>
        <taxon>Thermotogales</taxon>
        <taxon>Fervidobacteriaceae</taxon>
        <taxon>Fervidobacterium</taxon>
    </lineage>
</organism>
<evidence type="ECO:0000313" key="10">
    <source>
        <dbReference type="EMBL" id="HHR33975.1"/>
    </source>
</evidence>
<evidence type="ECO:0000256" key="6">
    <source>
        <dbReference type="ARBA" id="ARBA00022989"/>
    </source>
</evidence>
<dbReference type="GO" id="GO:0005886">
    <property type="term" value="C:plasma membrane"/>
    <property type="evidence" value="ECO:0007669"/>
    <property type="project" value="UniProtKB-SubCell"/>
</dbReference>
<accession>A0A7C5U8H7</accession>
<feature type="transmembrane region" description="Helical" evidence="8">
    <location>
        <begin position="244"/>
        <end position="261"/>
    </location>
</feature>
<dbReference type="PANTHER" id="PTHR43568:SF1">
    <property type="entry name" value="P PROTEIN"/>
    <property type="match status" value="1"/>
</dbReference>
<dbReference type="PANTHER" id="PTHR43568">
    <property type="entry name" value="P PROTEIN"/>
    <property type="match status" value="1"/>
</dbReference>
<keyword evidence="6 8" id="KW-1133">Transmembrane helix</keyword>
<dbReference type="EMBL" id="DRXW01000211">
    <property type="protein sequence ID" value="HHR33975.1"/>
    <property type="molecule type" value="Genomic_DNA"/>
</dbReference>
<evidence type="ECO:0000256" key="5">
    <source>
        <dbReference type="ARBA" id="ARBA00022692"/>
    </source>
</evidence>
<feature type="transmembrane region" description="Helical" evidence="8">
    <location>
        <begin position="273"/>
        <end position="291"/>
    </location>
</feature>